<dbReference type="OrthoDB" id="3428146at2"/>
<evidence type="ECO:0000313" key="7">
    <source>
        <dbReference type="Proteomes" id="UP000004705"/>
    </source>
</evidence>
<dbReference type="Gene3D" id="1.20.120.350">
    <property type="entry name" value="Voltage-gated potassium channels. Chain C"/>
    <property type="match status" value="1"/>
</dbReference>
<protein>
    <submittedName>
        <fullName evidence="6">Uncharacterized protein</fullName>
    </submittedName>
</protein>
<feature type="transmembrane region" description="Helical" evidence="5">
    <location>
        <begin position="139"/>
        <end position="158"/>
    </location>
</feature>
<comment type="subcellular location">
    <subcellularLocation>
        <location evidence="1">Membrane</location>
        <topology evidence="1">Multi-pass membrane protein</topology>
    </subcellularLocation>
</comment>
<organism evidence="6 7">
    <name type="scientific">Saccharomonospora azurea NA-128</name>
    <dbReference type="NCBI Taxonomy" id="882081"/>
    <lineage>
        <taxon>Bacteria</taxon>
        <taxon>Bacillati</taxon>
        <taxon>Actinomycetota</taxon>
        <taxon>Actinomycetes</taxon>
        <taxon>Pseudonocardiales</taxon>
        <taxon>Pseudonocardiaceae</taxon>
        <taxon>Saccharomonospora</taxon>
    </lineage>
</organism>
<proteinExistence type="predicted"/>
<dbReference type="AlphaFoldDB" id="H8G9S2"/>
<dbReference type="HOGENOM" id="CLU_1348120_0_0_11"/>
<feature type="transmembrane region" description="Helical" evidence="5">
    <location>
        <begin position="87"/>
        <end position="114"/>
    </location>
</feature>
<keyword evidence="7" id="KW-1185">Reference proteome</keyword>
<keyword evidence="3 5" id="KW-1133">Transmembrane helix</keyword>
<evidence type="ECO:0000313" key="6">
    <source>
        <dbReference type="EMBL" id="EHY90575.1"/>
    </source>
</evidence>
<reference evidence="6 7" key="1">
    <citation type="journal article" date="2012" name="Stand. Genomic Sci.">
        <title>Genome sequence of the soil bacterium Saccharomonospora azurea type strain (NA-128(T)).</title>
        <authorList>
            <person name="Klenk H.P."/>
            <person name="Held B."/>
            <person name="Lucas S."/>
            <person name="Lapidus A."/>
            <person name="Copeland A."/>
            <person name="Hammon N."/>
            <person name="Pitluck S."/>
            <person name="Goodwin L.A."/>
            <person name="Han C."/>
            <person name="Tapia R."/>
            <person name="Brambilla E.M."/>
            <person name="Potter G."/>
            <person name="Land M."/>
            <person name="Ivanova N."/>
            <person name="Rohde M."/>
            <person name="Goker M."/>
            <person name="Detter J.C."/>
            <person name="Kyrpides N.C."/>
            <person name="Woyke T."/>
        </authorList>
    </citation>
    <scope>NUCLEOTIDE SEQUENCE [LARGE SCALE GENOMIC DNA]</scope>
    <source>
        <strain evidence="6 7">NA-128</strain>
    </source>
</reference>
<dbReference type="Proteomes" id="UP000004705">
    <property type="component" value="Chromosome"/>
</dbReference>
<gene>
    <name evidence="6" type="ORF">SacazDRAFT_03713</name>
</gene>
<dbReference type="RefSeq" id="WP_005444056.1">
    <property type="nucleotide sequence ID" value="NZ_CM001466.1"/>
</dbReference>
<sequence length="205" mass="21846">MPGPTRDGDRAHHVQQRLTVPVLAASVVSVPAVFLATTPGTLGVVGTVLNWLSLAVLVGESLALLWASGNLRTYVQRYRPQLIVVGITVPAVVFVVGPVQVLRLLLAAGTFRILRVRRILRAGRVVVHRTGLDGRLGRWVLAAATVLALSFSAVVLADPESRSRRLLDHVVDALGVDGAALLALGVATVGLCVTVLVRRDTRDWP</sequence>
<dbReference type="InterPro" id="IPR027359">
    <property type="entry name" value="Volt_channel_dom_sf"/>
</dbReference>
<feature type="transmembrane region" description="Helical" evidence="5">
    <location>
        <begin position="178"/>
        <end position="197"/>
    </location>
</feature>
<accession>H8G9S2</accession>
<keyword evidence="2 5" id="KW-0812">Transmembrane</keyword>
<evidence type="ECO:0000256" key="3">
    <source>
        <dbReference type="ARBA" id="ARBA00022989"/>
    </source>
</evidence>
<evidence type="ECO:0000256" key="1">
    <source>
        <dbReference type="ARBA" id="ARBA00004141"/>
    </source>
</evidence>
<evidence type="ECO:0000256" key="4">
    <source>
        <dbReference type="ARBA" id="ARBA00023136"/>
    </source>
</evidence>
<dbReference type="SUPFAM" id="SSF81324">
    <property type="entry name" value="Voltage-gated potassium channels"/>
    <property type="match status" value="1"/>
</dbReference>
<dbReference type="EMBL" id="CM001466">
    <property type="protein sequence ID" value="EHY90575.1"/>
    <property type="molecule type" value="Genomic_DNA"/>
</dbReference>
<evidence type="ECO:0000256" key="5">
    <source>
        <dbReference type="SAM" id="Phobius"/>
    </source>
</evidence>
<feature type="transmembrane region" description="Helical" evidence="5">
    <location>
        <begin position="48"/>
        <end position="67"/>
    </location>
</feature>
<feature type="transmembrane region" description="Helical" evidence="5">
    <location>
        <begin position="18"/>
        <end position="36"/>
    </location>
</feature>
<dbReference type="GO" id="GO:0016020">
    <property type="term" value="C:membrane"/>
    <property type="evidence" value="ECO:0007669"/>
    <property type="project" value="UniProtKB-SubCell"/>
</dbReference>
<keyword evidence="4 5" id="KW-0472">Membrane</keyword>
<evidence type="ECO:0000256" key="2">
    <source>
        <dbReference type="ARBA" id="ARBA00022692"/>
    </source>
</evidence>
<name>H8G9S2_9PSEU</name>